<evidence type="ECO:0000256" key="2">
    <source>
        <dbReference type="ARBA" id="ARBA00022475"/>
    </source>
</evidence>
<feature type="transmembrane region" description="Helical" evidence="6">
    <location>
        <begin position="83"/>
        <end position="102"/>
    </location>
</feature>
<sequence length="317" mass="33532">MLEGIFVDGLIFSLMVIGILISYRILDIADLTCDGSVATGAAVATMAIVAGLPIFVALLLSFLAGVVAGMITAAIHNKLKIPGLLAGILTMTMLYSINLRILGNKANVPLLRVETLYSKLPDAFQFLPPEWASLVGTLLVVLFVKVLIDIFFRTDLGVSLGAMGGNEQMVISQGINPEVLKLIGLGLSNGLIALSGGLLAQYQGFADANLGIGMVVQGLAAIMLGEFLFSTNRISLLTLRAIFGAIIYKALMFFGRKYGYLVNITPNDFKLLTGILVIVSLFVAQTRSAASTAGAKKKAIARSQAKTMSNKEDATNA</sequence>
<comment type="subcellular location">
    <subcellularLocation>
        <location evidence="1">Cell membrane</location>
        <topology evidence="1">Multi-pass membrane protein</topology>
    </subcellularLocation>
</comment>
<dbReference type="EMBL" id="QUWK01000004">
    <property type="protein sequence ID" value="RFU95322.1"/>
    <property type="molecule type" value="Genomic_DNA"/>
</dbReference>
<feature type="transmembrane region" description="Helical" evidence="6">
    <location>
        <begin position="5"/>
        <end position="26"/>
    </location>
</feature>
<dbReference type="RefSeq" id="WP_117329732.1">
    <property type="nucleotide sequence ID" value="NZ_QUWK01000004.1"/>
</dbReference>
<keyword evidence="3 6" id="KW-0812">Transmembrane</keyword>
<dbReference type="PANTHER" id="PTHR32196:SF69">
    <property type="entry name" value="BRANCHED-CHAIN AMINO ACID TRANSPORT SYSTEM, PERMEASE PROTEIN"/>
    <property type="match status" value="1"/>
</dbReference>
<evidence type="ECO:0000256" key="6">
    <source>
        <dbReference type="SAM" id="Phobius"/>
    </source>
</evidence>
<evidence type="ECO:0000313" key="8">
    <source>
        <dbReference type="Proteomes" id="UP000264002"/>
    </source>
</evidence>
<dbReference type="GO" id="GO:0005886">
    <property type="term" value="C:plasma membrane"/>
    <property type="evidence" value="ECO:0007669"/>
    <property type="project" value="UniProtKB-SubCell"/>
</dbReference>
<dbReference type="CDD" id="cd06574">
    <property type="entry name" value="TM_PBP1_branched-chain-AA_like"/>
    <property type="match status" value="1"/>
</dbReference>
<evidence type="ECO:0000313" key="7">
    <source>
        <dbReference type="EMBL" id="RFU95322.1"/>
    </source>
</evidence>
<reference evidence="7 8" key="2">
    <citation type="submission" date="2018-09" db="EMBL/GenBank/DDBJ databases">
        <title>Genome of Sphaerochaeta halotolerans strain 4-11.</title>
        <authorList>
            <person name="Nazina T.N."/>
            <person name="Sokolova D.S."/>
        </authorList>
    </citation>
    <scope>NUCLEOTIDE SEQUENCE [LARGE SCALE GENOMIC DNA]</scope>
    <source>
        <strain evidence="7 8">4-11</strain>
    </source>
</reference>
<feature type="transmembrane region" description="Helical" evidence="6">
    <location>
        <begin position="131"/>
        <end position="152"/>
    </location>
</feature>
<gene>
    <name evidence="7" type="ORF">DYP60_04705</name>
</gene>
<protein>
    <submittedName>
        <fullName evidence="7">ABC transporter permease</fullName>
    </submittedName>
</protein>
<feature type="transmembrane region" description="Helical" evidence="6">
    <location>
        <begin position="271"/>
        <end position="290"/>
    </location>
</feature>
<dbReference type="InterPro" id="IPR001851">
    <property type="entry name" value="ABC_transp_permease"/>
</dbReference>
<dbReference type="GO" id="GO:0022857">
    <property type="term" value="F:transmembrane transporter activity"/>
    <property type="evidence" value="ECO:0007669"/>
    <property type="project" value="InterPro"/>
</dbReference>
<name>A0A372MHU6_9SPIR</name>
<keyword evidence="5 6" id="KW-0472">Membrane</keyword>
<evidence type="ECO:0000256" key="5">
    <source>
        <dbReference type="ARBA" id="ARBA00023136"/>
    </source>
</evidence>
<feature type="transmembrane region" description="Helical" evidence="6">
    <location>
        <begin position="46"/>
        <end position="71"/>
    </location>
</feature>
<proteinExistence type="predicted"/>
<reference evidence="8" key="1">
    <citation type="submission" date="2018-08" db="EMBL/GenBank/DDBJ databases">
        <authorList>
            <person name="Grouzdev D.S."/>
            <person name="Krutkina M.S."/>
        </authorList>
    </citation>
    <scope>NUCLEOTIDE SEQUENCE [LARGE SCALE GENOMIC DNA]</scope>
    <source>
        <strain evidence="8">4-11</strain>
    </source>
</reference>
<comment type="caution">
    <text evidence="7">The sequence shown here is derived from an EMBL/GenBank/DDBJ whole genome shotgun (WGS) entry which is preliminary data.</text>
</comment>
<feature type="transmembrane region" description="Helical" evidence="6">
    <location>
        <begin position="241"/>
        <end position="259"/>
    </location>
</feature>
<keyword evidence="4 6" id="KW-1133">Transmembrane helix</keyword>
<accession>A0A372MHU6</accession>
<feature type="transmembrane region" description="Helical" evidence="6">
    <location>
        <begin position="179"/>
        <end position="202"/>
    </location>
</feature>
<feature type="transmembrane region" description="Helical" evidence="6">
    <location>
        <begin position="208"/>
        <end position="229"/>
    </location>
</feature>
<organism evidence="7 8">
    <name type="scientific">Sphaerochaeta halotolerans</name>
    <dbReference type="NCBI Taxonomy" id="2293840"/>
    <lineage>
        <taxon>Bacteria</taxon>
        <taxon>Pseudomonadati</taxon>
        <taxon>Spirochaetota</taxon>
        <taxon>Spirochaetia</taxon>
        <taxon>Spirochaetales</taxon>
        <taxon>Sphaerochaetaceae</taxon>
        <taxon>Sphaerochaeta</taxon>
    </lineage>
</organism>
<evidence type="ECO:0000256" key="3">
    <source>
        <dbReference type="ARBA" id="ARBA00022692"/>
    </source>
</evidence>
<evidence type="ECO:0000256" key="4">
    <source>
        <dbReference type="ARBA" id="ARBA00022989"/>
    </source>
</evidence>
<dbReference type="Proteomes" id="UP000264002">
    <property type="component" value="Unassembled WGS sequence"/>
</dbReference>
<evidence type="ECO:0000256" key="1">
    <source>
        <dbReference type="ARBA" id="ARBA00004651"/>
    </source>
</evidence>
<dbReference type="PANTHER" id="PTHR32196">
    <property type="entry name" value="ABC TRANSPORTER PERMEASE PROTEIN YPHD-RELATED-RELATED"/>
    <property type="match status" value="1"/>
</dbReference>
<dbReference type="Pfam" id="PF02653">
    <property type="entry name" value="BPD_transp_2"/>
    <property type="match status" value="1"/>
</dbReference>
<keyword evidence="2" id="KW-1003">Cell membrane</keyword>
<dbReference type="AlphaFoldDB" id="A0A372MHU6"/>
<keyword evidence="8" id="KW-1185">Reference proteome</keyword>